<name>K3YYJ3_SETIT</name>
<feature type="region of interest" description="Disordered" evidence="1">
    <location>
        <begin position="471"/>
        <end position="495"/>
    </location>
</feature>
<reference evidence="3" key="1">
    <citation type="journal article" date="2012" name="Nat. Biotechnol.">
        <title>Reference genome sequence of the model plant Setaria.</title>
        <authorList>
            <person name="Bennetzen J.L."/>
            <person name="Schmutz J."/>
            <person name="Wang H."/>
            <person name="Percifield R."/>
            <person name="Hawkins J."/>
            <person name="Pontaroli A.C."/>
            <person name="Estep M."/>
            <person name="Feng L."/>
            <person name="Vaughn J.N."/>
            <person name="Grimwood J."/>
            <person name="Jenkins J."/>
            <person name="Barry K."/>
            <person name="Lindquist E."/>
            <person name="Hellsten U."/>
            <person name="Deshpande S."/>
            <person name="Wang X."/>
            <person name="Wu X."/>
            <person name="Mitros T."/>
            <person name="Triplett J."/>
            <person name="Yang X."/>
            <person name="Ye C.Y."/>
            <person name="Mauro-Herrera M."/>
            <person name="Wang L."/>
            <person name="Li P."/>
            <person name="Sharma M."/>
            <person name="Sharma R."/>
            <person name="Ronald P.C."/>
            <person name="Panaud O."/>
            <person name="Kellogg E.A."/>
            <person name="Brutnell T.P."/>
            <person name="Doust A.N."/>
            <person name="Tuskan G.A."/>
            <person name="Rokhsar D."/>
            <person name="Devos K.M."/>
        </authorList>
    </citation>
    <scope>NUCLEOTIDE SEQUENCE [LARGE SCALE GENOMIC DNA]</scope>
    <source>
        <strain evidence="3">cv. Yugu1</strain>
    </source>
</reference>
<proteinExistence type="predicted"/>
<dbReference type="PANTHER" id="PTHR33075">
    <property type="entry name" value="OS02G0499800 PROTEIN"/>
    <property type="match status" value="1"/>
</dbReference>
<dbReference type="OMA" id="HERMVCA"/>
<dbReference type="InParanoid" id="K3YYJ3"/>
<evidence type="ECO:0000256" key="1">
    <source>
        <dbReference type="SAM" id="MobiDB-lite"/>
    </source>
</evidence>
<sequence>MEYQFQRANPHPFMLPGFDPHWVSNHERMVCAMVPWRRPLHEYWDIITIEPMLEFEVLFHAIEFILREFFVDHMRLEIMDIQPSHLGQALVCFEYAYNQDRLILASLHHFAGGSITVKKHNATDEDPKPNDHPLNDNNSPIHDFFGFGQPGQDPPNHWQEVEIHPPPNPIPDIWLVWNAANYNKAPNGMPDLNLAPDQDDNMVEVVQKVEENFIHEIPAIDLNLVLGLPIQQQYGAFLHEEIVEEDLWPNNFQEEDLENNQPNNIQIGIVRVQDNFSIDPGYNAFSQRKPTAETFRIWTKHFDNKLPSIPKTSIPLEGADFFTSFLSSPTHLKWAKKFLASKAWEYVTSSLYNSNSLWFSLPSERPHIQIACDNPDENIKTPQEASPRKRRKIFATKVILVEDDKVKRSERLKDLARGFKKQTCIGKYCLACSADRPPTVSPSVIKSLGATTFCQMDAKELSDEVLNAKKRTTKKAVKKSTKPQDNDPATSTQSTEGYNCNNSTLIRSCKIFNFK</sequence>
<dbReference type="HOGENOM" id="CLU_009245_5_1_1"/>
<reference evidence="2" key="2">
    <citation type="submission" date="2018-08" db="UniProtKB">
        <authorList>
            <consortium name="EnsemblPlants"/>
        </authorList>
    </citation>
    <scope>IDENTIFICATION</scope>
    <source>
        <strain evidence="2">Yugu1</strain>
    </source>
</reference>
<dbReference type="Proteomes" id="UP000004995">
    <property type="component" value="Unassembled WGS sequence"/>
</dbReference>
<organism evidence="2 3">
    <name type="scientific">Setaria italica</name>
    <name type="common">Foxtail millet</name>
    <name type="synonym">Panicum italicum</name>
    <dbReference type="NCBI Taxonomy" id="4555"/>
    <lineage>
        <taxon>Eukaryota</taxon>
        <taxon>Viridiplantae</taxon>
        <taxon>Streptophyta</taxon>
        <taxon>Embryophyta</taxon>
        <taxon>Tracheophyta</taxon>
        <taxon>Spermatophyta</taxon>
        <taxon>Magnoliopsida</taxon>
        <taxon>Liliopsida</taxon>
        <taxon>Poales</taxon>
        <taxon>Poaceae</taxon>
        <taxon>PACMAD clade</taxon>
        <taxon>Panicoideae</taxon>
        <taxon>Panicodae</taxon>
        <taxon>Paniceae</taxon>
        <taxon>Cenchrinae</taxon>
        <taxon>Setaria</taxon>
    </lineage>
</organism>
<keyword evidence="3" id="KW-1185">Reference proteome</keyword>
<dbReference type="EnsemblPlants" id="KQL29316">
    <property type="protein sequence ID" value="KQL29316"/>
    <property type="gene ID" value="SETIT_019347mg"/>
</dbReference>
<dbReference type="PANTHER" id="PTHR33075:SF9">
    <property type="entry name" value="DUF4283 DOMAIN-CONTAINING PROTEIN"/>
    <property type="match status" value="1"/>
</dbReference>
<protein>
    <submittedName>
        <fullName evidence="2">Uncharacterized protein</fullName>
    </submittedName>
</protein>
<feature type="compositionally biased region" description="Basic residues" evidence="1">
    <location>
        <begin position="471"/>
        <end position="481"/>
    </location>
</feature>
<evidence type="ECO:0000313" key="3">
    <source>
        <dbReference type="Proteomes" id="UP000004995"/>
    </source>
</evidence>
<accession>K3YYJ3</accession>
<dbReference type="AlphaFoldDB" id="K3YYJ3"/>
<dbReference type="EMBL" id="AGNK02000211">
    <property type="status" value="NOT_ANNOTATED_CDS"/>
    <property type="molecule type" value="Genomic_DNA"/>
</dbReference>
<dbReference type="Gramene" id="KQL29316">
    <property type="protein sequence ID" value="KQL29316"/>
    <property type="gene ID" value="SETIT_019347mg"/>
</dbReference>
<evidence type="ECO:0000313" key="2">
    <source>
        <dbReference type="EnsemblPlants" id="KQL29316"/>
    </source>
</evidence>
<dbReference type="eggNOG" id="ENOG502R6I1">
    <property type="taxonomic scope" value="Eukaryota"/>
</dbReference>